<dbReference type="CDD" id="cd04842">
    <property type="entry name" value="Peptidases_S8_Kp43_protease"/>
    <property type="match status" value="1"/>
</dbReference>
<dbReference type="Proteomes" id="UP000308671">
    <property type="component" value="Unassembled WGS sequence"/>
</dbReference>
<accession>A0A4S8QUJ8</accession>
<evidence type="ECO:0000256" key="4">
    <source>
        <dbReference type="ARBA" id="ARBA00022825"/>
    </source>
</evidence>
<dbReference type="OrthoDB" id="3556949at2759"/>
<evidence type="ECO:0000256" key="3">
    <source>
        <dbReference type="ARBA" id="ARBA00022801"/>
    </source>
</evidence>
<dbReference type="InterPro" id="IPR034058">
    <property type="entry name" value="TagA/B/C/D_pept_dom"/>
</dbReference>
<dbReference type="InterPro" id="IPR051048">
    <property type="entry name" value="Peptidase_S8/S53_subtilisin"/>
</dbReference>
<sequence length="668" mass="72349">MSRPIIINGNTFSSASAPPSEHARFTDYLYIKGRGAINAEQKRQLASIGVTIFEYLGQNTYLCRYEPTDLQPIRDLSFVEQANVYPRRLKTSAFLEEAIQASERDSNSSNSLDYKISVILHKDKDATDDFVESLIHENSLDREKLSVHHDRIILTASAQAISNIGQLDAVKAIEEVVEKTICNNFARQDLELLDADISGIDNKYQGEGQVIAIADTGFDLGSVTDTHPAFKNRVLALISEGRKEMSGKTNDFHGHGTHVAGSVLGDGESSTMGGKIQGTAPKATLVLQSLLAEPTLQPDNSRTPKLVTPPNLWDLFQTPYKTLNARIASNSWGPDWKKSGYRQIQYNSDAGAIDRFVWHNQDHVILFSAGNSGAEPSRTHAQIGGSSSAKNCICVGATGSSRGATNFAFDPAKRTGEPMSVASFSSRGPTLEGRVKPDVVAPGVAILSAASRDAMIDDMQRNRYGPTKDNLWMFSSGTSMATPLVAGCCAVIREVLQASGIQKPSAALIKALVINGAVDLGLERDQQGFGRVNLKKSLVSIEEQKGRLNGFADIGYASGSKLEEGQNWTHEIYLDEAASSGILKVTLAYSDRYGPALQNNLSLRVQIKLPSGSVINKRGDEDFLIENNVEQVVSQIPSGSTAVITVTADRIARLDDSQAFAVVWAITQ</sequence>
<dbReference type="PROSITE" id="PS51892">
    <property type="entry name" value="SUBTILASE"/>
    <property type="match status" value="1"/>
</dbReference>
<protein>
    <recommendedName>
        <fullName evidence="6">Peptidase S8/S53 domain-containing protein</fullName>
    </recommendedName>
</protein>
<evidence type="ECO:0000256" key="5">
    <source>
        <dbReference type="PROSITE-ProRule" id="PRU01240"/>
    </source>
</evidence>
<comment type="similarity">
    <text evidence="1 5">Belongs to the peptidase S8 family.</text>
</comment>
<comment type="caution">
    <text evidence="7">The sequence shown here is derived from an EMBL/GenBank/DDBJ whole genome shotgun (WGS) entry which is preliminary data.</text>
</comment>
<feature type="active site" description="Charge relay system" evidence="5">
    <location>
        <position position="479"/>
    </location>
</feature>
<dbReference type="SUPFAM" id="SSF52743">
    <property type="entry name" value="Subtilisin-like"/>
    <property type="match status" value="1"/>
</dbReference>
<name>A0A4S8QUJ8_9HELO</name>
<dbReference type="PANTHER" id="PTHR43399:SF4">
    <property type="entry name" value="CELL WALL-ASSOCIATED PROTEASE"/>
    <property type="match status" value="1"/>
</dbReference>
<feature type="domain" description="Peptidase S8/S53" evidence="6">
    <location>
        <begin position="206"/>
        <end position="530"/>
    </location>
</feature>
<dbReference type="AlphaFoldDB" id="A0A4S8QUJ8"/>
<gene>
    <name evidence="7" type="ORF">BGAL_0240g00090</name>
</gene>
<evidence type="ECO:0000313" key="7">
    <source>
        <dbReference type="EMBL" id="THV48570.1"/>
    </source>
</evidence>
<keyword evidence="4 5" id="KW-0720">Serine protease</keyword>
<dbReference type="InterPro" id="IPR008979">
    <property type="entry name" value="Galactose-bd-like_sf"/>
</dbReference>
<feature type="active site" description="Charge relay system" evidence="5">
    <location>
        <position position="215"/>
    </location>
</feature>
<dbReference type="PRINTS" id="PR00723">
    <property type="entry name" value="SUBTILISIN"/>
</dbReference>
<dbReference type="Gene3D" id="3.40.50.200">
    <property type="entry name" value="Peptidase S8/S53 domain"/>
    <property type="match status" value="1"/>
</dbReference>
<proteinExistence type="inferred from homology"/>
<dbReference type="PANTHER" id="PTHR43399">
    <property type="entry name" value="SUBTILISIN-RELATED"/>
    <property type="match status" value="1"/>
</dbReference>
<dbReference type="InterPro" id="IPR036852">
    <property type="entry name" value="Peptidase_S8/S53_dom_sf"/>
</dbReference>
<dbReference type="PROSITE" id="PS00138">
    <property type="entry name" value="SUBTILASE_SER"/>
    <property type="match status" value="1"/>
</dbReference>
<dbReference type="InterPro" id="IPR023828">
    <property type="entry name" value="Peptidase_S8_Ser-AS"/>
</dbReference>
<feature type="active site" description="Charge relay system" evidence="5">
    <location>
        <position position="255"/>
    </location>
</feature>
<dbReference type="GO" id="GO:0004252">
    <property type="term" value="F:serine-type endopeptidase activity"/>
    <property type="evidence" value="ECO:0007669"/>
    <property type="project" value="UniProtKB-UniRule"/>
</dbReference>
<evidence type="ECO:0000259" key="6">
    <source>
        <dbReference type="Pfam" id="PF00082"/>
    </source>
</evidence>
<dbReference type="EMBL" id="PQXL01000240">
    <property type="protein sequence ID" value="THV48570.1"/>
    <property type="molecule type" value="Genomic_DNA"/>
</dbReference>
<evidence type="ECO:0000313" key="8">
    <source>
        <dbReference type="Proteomes" id="UP000308671"/>
    </source>
</evidence>
<keyword evidence="3 5" id="KW-0378">Hydrolase</keyword>
<dbReference type="GO" id="GO:0006508">
    <property type="term" value="P:proteolysis"/>
    <property type="evidence" value="ECO:0007669"/>
    <property type="project" value="UniProtKB-KW"/>
</dbReference>
<dbReference type="SUPFAM" id="SSF49785">
    <property type="entry name" value="Galactose-binding domain-like"/>
    <property type="match status" value="1"/>
</dbReference>
<keyword evidence="2 5" id="KW-0645">Protease</keyword>
<dbReference type="Pfam" id="PF00082">
    <property type="entry name" value="Peptidase_S8"/>
    <property type="match status" value="1"/>
</dbReference>
<dbReference type="InterPro" id="IPR015500">
    <property type="entry name" value="Peptidase_S8_subtilisin-rel"/>
</dbReference>
<dbReference type="InterPro" id="IPR022398">
    <property type="entry name" value="Peptidase_S8_His-AS"/>
</dbReference>
<evidence type="ECO:0000256" key="1">
    <source>
        <dbReference type="ARBA" id="ARBA00011073"/>
    </source>
</evidence>
<evidence type="ECO:0000256" key="2">
    <source>
        <dbReference type="ARBA" id="ARBA00022670"/>
    </source>
</evidence>
<dbReference type="PROSITE" id="PS00137">
    <property type="entry name" value="SUBTILASE_HIS"/>
    <property type="match status" value="1"/>
</dbReference>
<keyword evidence="8" id="KW-1185">Reference proteome</keyword>
<dbReference type="Gene3D" id="2.60.120.380">
    <property type="match status" value="1"/>
</dbReference>
<organism evidence="7 8">
    <name type="scientific">Botrytis galanthina</name>
    <dbReference type="NCBI Taxonomy" id="278940"/>
    <lineage>
        <taxon>Eukaryota</taxon>
        <taxon>Fungi</taxon>
        <taxon>Dikarya</taxon>
        <taxon>Ascomycota</taxon>
        <taxon>Pezizomycotina</taxon>
        <taxon>Leotiomycetes</taxon>
        <taxon>Helotiales</taxon>
        <taxon>Sclerotiniaceae</taxon>
        <taxon>Botrytis</taxon>
    </lineage>
</organism>
<dbReference type="InterPro" id="IPR000209">
    <property type="entry name" value="Peptidase_S8/S53_dom"/>
</dbReference>
<reference evidence="7 8" key="1">
    <citation type="submission" date="2017-12" db="EMBL/GenBank/DDBJ databases">
        <title>Comparative genomics of Botrytis spp.</title>
        <authorList>
            <person name="Valero-Jimenez C.A."/>
            <person name="Tapia P."/>
            <person name="Veloso J."/>
            <person name="Silva-Moreno E."/>
            <person name="Staats M."/>
            <person name="Valdes J.H."/>
            <person name="Van Kan J.A.L."/>
        </authorList>
    </citation>
    <scope>NUCLEOTIDE SEQUENCE [LARGE SCALE GENOMIC DNA]</scope>
    <source>
        <strain evidence="7 8">MUCL435</strain>
    </source>
</reference>